<dbReference type="InterPro" id="IPR029063">
    <property type="entry name" value="SAM-dependent_MTases_sf"/>
</dbReference>
<dbReference type="AlphaFoldDB" id="A0A8C6SBK9"/>
<dbReference type="Gene3D" id="3.40.50.150">
    <property type="entry name" value="Vaccinia Virus protein VP39"/>
    <property type="match status" value="1"/>
</dbReference>
<feature type="region of interest" description="Disordered" evidence="8">
    <location>
        <begin position="111"/>
        <end position="156"/>
    </location>
</feature>
<reference evidence="9" key="1">
    <citation type="submission" date="2025-08" db="UniProtKB">
        <authorList>
            <consortium name="Ensembl"/>
        </authorList>
    </citation>
    <scope>IDENTIFICATION</scope>
</reference>
<evidence type="ECO:0000256" key="1">
    <source>
        <dbReference type="ARBA" id="ARBA00018517"/>
    </source>
</evidence>
<feature type="compositionally biased region" description="Basic residues" evidence="8">
    <location>
        <begin position="382"/>
        <end position="401"/>
    </location>
</feature>
<sequence>MLDHSRTTVLADILFFSSDFSSKDQSIHCRCSRAFVIDRWLYRSDNRLFKTETQQQKEDEEDEAPDVAEERTVEAETDFGNDDLDEESELMLKMGLPVCFSSRGALKPSFQANKVNRNPAPFWAEPDDEEDDDEEEEGEEEEPEKVEEASGETDPKEAAWEKYWAQQGESLLWTHWLEKNPDFLSNPDLEPPWTDPDLKTSWDLHHQETYYSYREQFFYWSDQGWTVDSTSSETQAMEEAGGAEDRGGAVDGLTEQFESCCALETLGDGLKVEAAGGDGPEPSDGGEDKNPPSNCPLSAEQHTGPGRSCGRATSPSESTKKRSTGGDEEEDGPPENTGVKLKRSHELDPEENPQPVTEESWRKLGLKRNANPVFESVFSGKGFRKQQKNRRQNKKPNKHIRFKDAGDASPRSSALCKVKNFLGNVQKDLGVCERPELPETEAKTRSADSNVAEEKPERLEAGDGVDRAVCSDPNGTDVFSPDAEDTEEQHQGRRSPPCLETPDFLLPDAAGDGAPQRTRARQRQQEPMPEEIAAEPDLAKYWAQRHRLFSRFDEGIRLDREGWFSVTPERIAEHIALRVQQCFPDAQLIIDAFCGVGGNAIQFALTGTRVLAVDIDPVRLDLARHNASVYGVEQRIDFVQGDFLELAPRLHGDVVFLSPPWEAPTTSPPRSSTSRP</sequence>
<comment type="catalytic activity">
    <reaction evidence="5">
        <text>a 5'-end (N(2),N(7)-dimethyl 5'-triphosphoguanosine)-ribonucleoside in snRNA + S-adenosyl-L-methionine = a 5'-end (N(2),N(2),N(7)-trimethyl 5'-triphosphoguanosine)-ribonucleoside in snRNA + S-adenosyl-L-homocysteine + H(+)</text>
        <dbReference type="Rhea" id="RHEA:78479"/>
        <dbReference type="Rhea" id="RHEA-COMP:19087"/>
        <dbReference type="Rhea" id="RHEA-COMP:19089"/>
        <dbReference type="ChEBI" id="CHEBI:15378"/>
        <dbReference type="ChEBI" id="CHEBI:57856"/>
        <dbReference type="ChEBI" id="CHEBI:59789"/>
        <dbReference type="ChEBI" id="CHEBI:167623"/>
        <dbReference type="ChEBI" id="CHEBI:172880"/>
    </reaction>
    <physiologicalReaction direction="left-to-right" evidence="5">
        <dbReference type="Rhea" id="RHEA:78480"/>
    </physiologicalReaction>
</comment>
<dbReference type="GO" id="GO:0071164">
    <property type="term" value="F:RNA cap trimethylguanosine synthase activity"/>
    <property type="evidence" value="ECO:0007669"/>
    <property type="project" value="TreeGrafter"/>
</dbReference>
<evidence type="ECO:0000256" key="3">
    <source>
        <dbReference type="ARBA" id="ARBA00047418"/>
    </source>
</evidence>
<dbReference type="InterPro" id="IPR019012">
    <property type="entry name" value="RNA_cap_Gua-N2-MeTrfase"/>
</dbReference>
<reference evidence="9" key="2">
    <citation type="submission" date="2025-09" db="UniProtKB">
        <authorList>
            <consortium name="Ensembl"/>
        </authorList>
    </citation>
    <scope>IDENTIFICATION</scope>
</reference>
<organism evidence="9 10">
    <name type="scientific">Neogobius melanostomus</name>
    <name type="common">round goby</name>
    <dbReference type="NCBI Taxonomy" id="47308"/>
    <lineage>
        <taxon>Eukaryota</taxon>
        <taxon>Metazoa</taxon>
        <taxon>Chordata</taxon>
        <taxon>Craniata</taxon>
        <taxon>Vertebrata</taxon>
        <taxon>Euteleostomi</taxon>
        <taxon>Actinopterygii</taxon>
        <taxon>Neopterygii</taxon>
        <taxon>Teleostei</taxon>
        <taxon>Neoteleostei</taxon>
        <taxon>Acanthomorphata</taxon>
        <taxon>Gobiaria</taxon>
        <taxon>Gobiiformes</taxon>
        <taxon>Gobioidei</taxon>
        <taxon>Gobiidae</taxon>
        <taxon>Benthophilinae</taxon>
        <taxon>Neogobiini</taxon>
        <taxon>Neogobius</taxon>
    </lineage>
</organism>
<keyword evidence="10" id="KW-1185">Reference proteome</keyword>
<dbReference type="CDD" id="cd02440">
    <property type="entry name" value="AdoMet_MTases"/>
    <property type="match status" value="1"/>
</dbReference>
<dbReference type="PANTHER" id="PTHR14741">
    <property type="entry name" value="S-ADENOSYLMETHIONINE-DEPENDENT METHYLTRANSFERASE RELATED"/>
    <property type="match status" value="1"/>
</dbReference>
<evidence type="ECO:0000256" key="8">
    <source>
        <dbReference type="SAM" id="MobiDB-lite"/>
    </source>
</evidence>
<evidence type="ECO:0000256" key="6">
    <source>
        <dbReference type="ARBA" id="ARBA00049075"/>
    </source>
</evidence>
<feature type="region of interest" description="Disordered" evidence="8">
    <location>
        <begin position="51"/>
        <end position="82"/>
    </location>
</feature>
<feature type="region of interest" description="Disordered" evidence="8">
    <location>
        <begin position="271"/>
        <end position="411"/>
    </location>
</feature>
<protein>
    <recommendedName>
        <fullName evidence="1">Trimethylguanosine synthase</fullName>
    </recommendedName>
    <alternativeName>
        <fullName evidence="7">Cap-specific guanine-N(2) methyltransferase</fullName>
    </alternativeName>
</protein>
<feature type="compositionally biased region" description="Basic and acidic residues" evidence="8">
    <location>
        <begin position="436"/>
        <end position="466"/>
    </location>
</feature>
<dbReference type="Proteomes" id="UP000694523">
    <property type="component" value="Unplaced"/>
</dbReference>
<evidence type="ECO:0000256" key="5">
    <source>
        <dbReference type="ARBA" id="ARBA00048763"/>
    </source>
</evidence>
<feature type="region of interest" description="Disordered" evidence="8">
    <location>
        <begin position="436"/>
        <end position="531"/>
    </location>
</feature>
<evidence type="ECO:0000313" key="9">
    <source>
        <dbReference type="Ensembl" id="ENSNMLP00000003737.1"/>
    </source>
</evidence>
<evidence type="ECO:0000256" key="2">
    <source>
        <dbReference type="ARBA" id="ARBA00025783"/>
    </source>
</evidence>
<evidence type="ECO:0000256" key="4">
    <source>
        <dbReference type="ARBA" id="ARBA00048740"/>
    </source>
</evidence>
<dbReference type="Ensembl" id="ENSNMLT00000004291.1">
    <property type="protein sequence ID" value="ENSNMLP00000003737.1"/>
    <property type="gene ID" value="ENSNMLG00000002748.1"/>
</dbReference>
<comment type="catalytic activity">
    <reaction evidence="3">
        <text>a 5'-end (N(2),N(7)-dimethyl 5'-triphosphoguanosine)-ribonucleoside in snoRNA + S-adenosyl-L-methionine = a 5'-end (N(2),N(2),N(7)-trimethyl 5'-triphosphoguanosine)-ribonucleoside in snoRNA + S-adenosyl-L-homocysteine + H(+)</text>
        <dbReference type="Rhea" id="RHEA:78507"/>
        <dbReference type="Rhea" id="RHEA-COMP:19088"/>
        <dbReference type="Rhea" id="RHEA-COMP:19090"/>
        <dbReference type="ChEBI" id="CHEBI:15378"/>
        <dbReference type="ChEBI" id="CHEBI:57856"/>
        <dbReference type="ChEBI" id="CHEBI:59789"/>
        <dbReference type="ChEBI" id="CHEBI:167623"/>
        <dbReference type="ChEBI" id="CHEBI:172880"/>
    </reaction>
    <physiologicalReaction direction="left-to-right" evidence="3">
        <dbReference type="Rhea" id="RHEA:78508"/>
    </physiologicalReaction>
</comment>
<dbReference type="PANTHER" id="PTHR14741:SF32">
    <property type="entry name" value="TRIMETHYLGUANOSINE SYNTHASE"/>
    <property type="match status" value="1"/>
</dbReference>
<accession>A0A8C6SBK9</accession>
<comment type="similarity">
    <text evidence="2">Belongs to the methyltransferase superfamily. Trimethylguanosine synthase family.</text>
</comment>
<dbReference type="Pfam" id="PF09445">
    <property type="entry name" value="Methyltransf_15"/>
    <property type="match status" value="1"/>
</dbReference>
<comment type="catalytic activity">
    <reaction evidence="4">
        <text>a 5'-end (N(7)-methyl 5'-triphosphoguanosine)-ribonucleoside in snoRNA + S-adenosyl-L-methionine = a 5'-end (N(2),N(7)-dimethyl 5'-triphosphoguanosine)-ribonucleoside in snoRNA + S-adenosyl-L-homocysteine + H(+)</text>
        <dbReference type="Rhea" id="RHEA:78475"/>
        <dbReference type="Rhea" id="RHEA-COMP:19086"/>
        <dbReference type="Rhea" id="RHEA-COMP:19088"/>
        <dbReference type="ChEBI" id="CHEBI:15378"/>
        <dbReference type="ChEBI" id="CHEBI:57856"/>
        <dbReference type="ChEBI" id="CHEBI:59789"/>
        <dbReference type="ChEBI" id="CHEBI:156461"/>
        <dbReference type="ChEBI" id="CHEBI:172880"/>
    </reaction>
    <physiologicalReaction direction="left-to-right" evidence="4">
        <dbReference type="Rhea" id="RHEA:78476"/>
    </physiologicalReaction>
</comment>
<proteinExistence type="inferred from homology"/>
<evidence type="ECO:0000313" key="10">
    <source>
        <dbReference type="Proteomes" id="UP000694523"/>
    </source>
</evidence>
<comment type="catalytic activity">
    <reaction evidence="6">
        <text>a 5'-end (N(7)-methyl 5'-triphosphoguanosine)-ribonucleoside in snRNA + S-adenosyl-L-methionine = a 5'-end (N(2),N(7)-dimethyl 5'-triphosphoguanosine)-ribonucleoside in snRNA + S-adenosyl-L-homocysteine + H(+)</text>
        <dbReference type="Rhea" id="RHEA:78471"/>
        <dbReference type="Rhea" id="RHEA-COMP:19085"/>
        <dbReference type="Rhea" id="RHEA-COMP:19087"/>
        <dbReference type="ChEBI" id="CHEBI:15378"/>
        <dbReference type="ChEBI" id="CHEBI:57856"/>
        <dbReference type="ChEBI" id="CHEBI:59789"/>
        <dbReference type="ChEBI" id="CHEBI:156461"/>
        <dbReference type="ChEBI" id="CHEBI:172880"/>
    </reaction>
    <physiologicalReaction direction="left-to-right" evidence="6">
        <dbReference type="Rhea" id="RHEA:78472"/>
    </physiologicalReaction>
</comment>
<dbReference type="GO" id="GO:0005634">
    <property type="term" value="C:nucleus"/>
    <property type="evidence" value="ECO:0007669"/>
    <property type="project" value="TreeGrafter"/>
</dbReference>
<feature type="compositionally biased region" description="Acidic residues" evidence="8">
    <location>
        <begin position="58"/>
        <end position="67"/>
    </location>
</feature>
<dbReference type="SUPFAM" id="SSF53335">
    <property type="entry name" value="S-adenosyl-L-methionine-dependent methyltransferases"/>
    <property type="match status" value="1"/>
</dbReference>
<evidence type="ECO:0000256" key="7">
    <source>
        <dbReference type="ARBA" id="ARBA00049790"/>
    </source>
</evidence>
<name>A0A8C6SBK9_9GOBI</name>
<feature type="compositionally biased region" description="Acidic residues" evidence="8">
    <location>
        <begin position="125"/>
        <end position="151"/>
    </location>
</feature>